<dbReference type="Pfam" id="PF00550">
    <property type="entry name" value="PP-binding"/>
    <property type="match status" value="1"/>
</dbReference>
<comment type="cofactor">
    <cofactor evidence="1">
        <name>pantetheine 4'-phosphate</name>
        <dbReference type="ChEBI" id="CHEBI:47942"/>
    </cofactor>
</comment>
<feature type="region of interest" description="Disordered" evidence="5">
    <location>
        <begin position="61"/>
        <end position="83"/>
    </location>
</feature>
<dbReference type="CDD" id="cd05930">
    <property type="entry name" value="A_NRPS"/>
    <property type="match status" value="1"/>
</dbReference>
<accession>A0ABP6KXC2</accession>
<dbReference type="Gene3D" id="3.40.50.1820">
    <property type="entry name" value="alpha/beta hydrolase"/>
    <property type="match status" value="2"/>
</dbReference>
<feature type="region of interest" description="Disordered" evidence="5">
    <location>
        <begin position="195"/>
        <end position="220"/>
    </location>
</feature>
<dbReference type="PANTHER" id="PTHR45527">
    <property type="entry name" value="NONRIBOSOMAL PEPTIDE SYNTHETASE"/>
    <property type="match status" value="1"/>
</dbReference>
<dbReference type="InterPro" id="IPR001242">
    <property type="entry name" value="Condensation_dom"/>
</dbReference>
<comment type="similarity">
    <text evidence="4">Belongs to the Fes family.</text>
</comment>
<evidence type="ECO:0000256" key="5">
    <source>
        <dbReference type="SAM" id="MobiDB-lite"/>
    </source>
</evidence>
<dbReference type="SMART" id="SM00823">
    <property type="entry name" value="PKS_PP"/>
    <property type="match status" value="1"/>
</dbReference>
<feature type="domain" description="Carrier" evidence="6">
    <location>
        <begin position="939"/>
        <end position="1014"/>
    </location>
</feature>
<dbReference type="InterPro" id="IPR025110">
    <property type="entry name" value="AMP-bd_C"/>
</dbReference>
<dbReference type="RefSeq" id="WP_290705170.1">
    <property type="nucleotide sequence ID" value="NZ_BAAAVS010000001.1"/>
</dbReference>
<protein>
    <recommendedName>
        <fullName evidence="6">Carrier domain-containing protein</fullName>
    </recommendedName>
</protein>
<dbReference type="InterPro" id="IPR000801">
    <property type="entry name" value="Esterase-like"/>
</dbReference>
<keyword evidence="2" id="KW-0596">Phosphopantetheine</keyword>
<dbReference type="InterPro" id="IPR045851">
    <property type="entry name" value="AMP-bd_C_sf"/>
</dbReference>
<dbReference type="PANTHER" id="PTHR45527:SF1">
    <property type="entry name" value="FATTY ACID SYNTHASE"/>
    <property type="match status" value="1"/>
</dbReference>
<dbReference type="SUPFAM" id="SSF52777">
    <property type="entry name" value="CoA-dependent acyltransferases"/>
    <property type="match status" value="2"/>
</dbReference>
<dbReference type="InterPro" id="IPR029058">
    <property type="entry name" value="AB_hydrolase_fold"/>
</dbReference>
<dbReference type="Gene3D" id="3.30.559.10">
    <property type="entry name" value="Chloramphenicol acetyltransferase-like domain"/>
    <property type="match status" value="1"/>
</dbReference>
<dbReference type="Pfam" id="PF00668">
    <property type="entry name" value="Condensation"/>
    <property type="match status" value="1"/>
</dbReference>
<evidence type="ECO:0000256" key="2">
    <source>
        <dbReference type="ARBA" id="ARBA00022450"/>
    </source>
</evidence>
<dbReference type="InterPro" id="IPR013783">
    <property type="entry name" value="Ig-like_fold"/>
</dbReference>
<dbReference type="PROSITE" id="PS50075">
    <property type="entry name" value="CARRIER"/>
    <property type="match status" value="1"/>
</dbReference>
<evidence type="ECO:0000256" key="1">
    <source>
        <dbReference type="ARBA" id="ARBA00001957"/>
    </source>
</evidence>
<dbReference type="Pfam" id="PF13193">
    <property type="entry name" value="AMP-binding_C"/>
    <property type="match status" value="1"/>
</dbReference>
<evidence type="ECO:0000256" key="4">
    <source>
        <dbReference type="ARBA" id="ARBA00024201"/>
    </source>
</evidence>
<dbReference type="InterPro" id="IPR010071">
    <property type="entry name" value="AA_adenyl_dom"/>
</dbReference>
<evidence type="ECO:0000256" key="3">
    <source>
        <dbReference type="ARBA" id="ARBA00022553"/>
    </source>
</evidence>
<dbReference type="InterPro" id="IPR021764">
    <property type="entry name" value="Enterochelin_esterase_N"/>
</dbReference>
<proteinExistence type="inferred from homology"/>
<dbReference type="EMBL" id="BAAAVS010000001">
    <property type="protein sequence ID" value="GAA3023685.1"/>
    <property type="molecule type" value="Genomic_DNA"/>
</dbReference>
<dbReference type="Gene3D" id="3.30.300.30">
    <property type="match status" value="1"/>
</dbReference>
<evidence type="ECO:0000313" key="7">
    <source>
        <dbReference type="EMBL" id="GAA3023685.1"/>
    </source>
</evidence>
<dbReference type="InterPro" id="IPR001031">
    <property type="entry name" value="Thioesterase"/>
</dbReference>
<dbReference type="Gene3D" id="2.30.38.10">
    <property type="entry name" value="Luciferase, Domain 3"/>
    <property type="match status" value="1"/>
</dbReference>
<name>A0ABP6KXC2_9ACTN</name>
<dbReference type="Pfam" id="PF11806">
    <property type="entry name" value="Enterochelin_N"/>
    <property type="match status" value="1"/>
</dbReference>
<keyword evidence="8" id="KW-1185">Reference proteome</keyword>
<dbReference type="Gene3D" id="3.40.50.980">
    <property type="match status" value="2"/>
</dbReference>
<dbReference type="SUPFAM" id="SSF56801">
    <property type="entry name" value="Acetyl-CoA synthetase-like"/>
    <property type="match status" value="1"/>
</dbReference>
<gene>
    <name evidence="7" type="ORF">GCM10010528_02150</name>
</gene>
<sequence length="1676" mass="177543">MPEELTTAQLAVWFAQQQVTDAPVYQCAEQIHIVGDFDPHRFATVLADCLGRLPALNSRYATDGDRPRAHRDAREHPVVQHRPDDGTLADIVARAMITAPISDEIAGEQLSGQHIVGVADDHHVWISRIHHIAVDGYSFARLLRWVADSYTADLAGAQPPAAPFARPEIATAESDAGDAAFWADYVDPGRPPTLAQTGPTLARERAHRTTHPLGPRPSATDRGWAESLMAALALYLSNWTGEPTVTLGVPWANRPLGAPVTMEPTVNVLPLRLSVSPTMTINDLVGDVAAQLRAVRPHAGYRADRLRRDLGRVGIDSPLCGPGANVKFFTPQLRFGAATGTVVNIAMGPVDDLTLTGSPQPDGGFVVEVEANPARYRAGEARAHGDRLCALLKRISEADGTTPVGSLPVALPAEARREVVERNQTGEPTLVAEAESATLADLLTAAAGEHRARTALVWGHQSLRYAELRLIVEDLADTLRGYGVGRGSVVALRMARSPEMVAALLATLHCGAAYLPIDPELPSARIDAMLADAHARVMLTPPGPRPDWQRSGLGLAVTPLDASPASQSAPTSRDAAYIIFTSGSTGRPKGVVIEHRSIVNRLRWMDDAFGLTPDDRVAQKTPYAFDVSVWEFFWPLIRGATLVLATPGVERDSTAVAAEFAAQGITVCHFVPSAFAAFLTAAPSSTDLAALRLVVCSGEALPPDVLRQGRTLLPTTQITNLYGPTEATVDVTHWAPGPQWCGTEVPIGSPIANTAAYVLDQALRPQPPGAVGELYLAGIQLARCYLMRPGLTATRFVANPVVDGGRMYATGDLARRDADGQLSYVGRVDDQVKVRGRRIELGEIRAALADQPGVQQAVVVTRDLSTGTGSSTIIAGYVVADPHTDLDRFALRARLARQLPAYMVPDLVDVVEAIPTTRNGKLDRTRLPDPHLGADTVTAPRSPTEMAIEPLFAAALGRDEVSVTDSFFDLGGTSLSASALAARCSGILGTPVAVADLFAAPSVGALAQRIAGNASTDPFGRLLTLRPATVDGHRAPVFAIHPAGGLGWCYAGLLPVLPRGIGLYALQAAGPDLPESLTDVAHDYLDTIDAVAPTGPIRLLGWSVGGVIAHEIAVQAAARGRVVEQVVLLDAYPSECWAGQPAATPAELRRALLTMAGADSDLALDSDDEVLAALRDQHAALGSLTREQVHRITAVVSHFAALMRSHRTGVVDGDLWHFAAAATAEDFLPPPAWEPHTTGAVHYASLPVDHPGMVAPDSLAAVADVVGQPPTSESRTGTEALRARILAGPGADADTVLAALAAHGTPLVTDIPGDPASQRVLLAFRAPPGSAGVYLWANRLTDGPHQARGQLRPWGGTDLWFTELTVPRATMSSYRFYAYPADDPHLSDGGIAYSRAVAQRSVVDPANPSAGSPFGSVLRTAGAPDPARWPRTDSPAPIAEGDVGDGGWGVRWRLTAPVGAGDGPIRLVVLFDAHTWFDECGLPAILADTVGATDDPIAVLGIDAPRLPAARMRLLGPNRDFLAAVAGDVLTTARQHLGHTTTTTIWAGQSLGAASALAAVRWFPHAVDAVLAYSPSMWWTPGTTTRPAQRSDVRSWLADELRSAPPRPVRLAVGRNESLLVDPVTELAGELATAGWPVALRPFNGGHDIVWWAHLLIDDLTTLDELTTPSEGRGQQ</sequence>
<dbReference type="SUPFAM" id="SSF53474">
    <property type="entry name" value="alpha/beta-Hydrolases"/>
    <property type="match status" value="2"/>
</dbReference>
<dbReference type="NCBIfam" id="TIGR01733">
    <property type="entry name" value="AA-adenyl-dom"/>
    <property type="match status" value="1"/>
</dbReference>
<dbReference type="InterPro" id="IPR023213">
    <property type="entry name" value="CAT-like_dom_sf"/>
</dbReference>
<organism evidence="7 8">
    <name type="scientific">Gordonia defluvii</name>
    <dbReference type="NCBI Taxonomy" id="283718"/>
    <lineage>
        <taxon>Bacteria</taxon>
        <taxon>Bacillati</taxon>
        <taxon>Actinomycetota</taxon>
        <taxon>Actinomycetes</taxon>
        <taxon>Mycobacteriales</taxon>
        <taxon>Gordoniaceae</taxon>
        <taxon>Gordonia</taxon>
    </lineage>
</organism>
<comment type="caution">
    <text evidence="7">The sequence shown here is derived from an EMBL/GenBank/DDBJ whole genome shotgun (WGS) entry which is preliminary data.</text>
</comment>
<evidence type="ECO:0000259" key="6">
    <source>
        <dbReference type="PROSITE" id="PS50075"/>
    </source>
</evidence>
<dbReference type="InterPro" id="IPR009081">
    <property type="entry name" value="PP-bd_ACP"/>
</dbReference>
<dbReference type="SUPFAM" id="SSF47336">
    <property type="entry name" value="ACP-like"/>
    <property type="match status" value="1"/>
</dbReference>
<dbReference type="InterPro" id="IPR020845">
    <property type="entry name" value="AMP-binding_CS"/>
</dbReference>
<dbReference type="Pfam" id="PF00975">
    <property type="entry name" value="Thioesterase"/>
    <property type="match status" value="1"/>
</dbReference>
<dbReference type="InterPro" id="IPR020806">
    <property type="entry name" value="PKS_PP-bd"/>
</dbReference>
<dbReference type="Proteomes" id="UP001501035">
    <property type="component" value="Unassembled WGS sequence"/>
</dbReference>
<dbReference type="InterPro" id="IPR036736">
    <property type="entry name" value="ACP-like_sf"/>
</dbReference>
<dbReference type="PROSITE" id="PS00455">
    <property type="entry name" value="AMP_BINDING"/>
    <property type="match status" value="1"/>
</dbReference>
<keyword evidence="3" id="KW-0597">Phosphoprotein</keyword>
<dbReference type="SUPFAM" id="SSF81296">
    <property type="entry name" value="E set domains"/>
    <property type="match status" value="1"/>
</dbReference>
<dbReference type="Pfam" id="PF00501">
    <property type="entry name" value="AMP-binding"/>
    <property type="match status" value="1"/>
</dbReference>
<feature type="compositionally biased region" description="Basic and acidic residues" evidence="5">
    <location>
        <begin position="62"/>
        <end position="83"/>
    </location>
</feature>
<dbReference type="InterPro" id="IPR014756">
    <property type="entry name" value="Ig_E-set"/>
</dbReference>
<evidence type="ECO:0000313" key="8">
    <source>
        <dbReference type="Proteomes" id="UP001501035"/>
    </source>
</evidence>
<dbReference type="Gene3D" id="2.60.40.10">
    <property type="entry name" value="Immunoglobulins"/>
    <property type="match status" value="1"/>
</dbReference>
<dbReference type="Pfam" id="PF00756">
    <property type="entry name" value="Esterase"/>
    <property type="match status" value="1"/>
</dbReference>
<dbReference type="Gene3D" id="3.30.559.30">
    <property type="entry name" value="Nonribosomal peptide synthetase, condensation domain"/>
    <property type="match status" value="1"/>
</dbReference>
<dbReference type="InterPro" id="IPR000873">
    <property type="entry name" value="AMP-dep_synth/lig_dom"/>
</dbReference>
<reference evidence="8" key="1">
    <citation type="journal article" date="2019" name="Int. J. Syst. Evol. Microbiol.">
        <title>The Global Catalogue of Microorganisms (GCM) 10K type strain sequencing project: providing services to taxonomists for standard genome sequencing and annotation.</title>
        <authorList>
            <consortium name="The Broad Institute Genomics Platform"/>
            <consortium name="The Broad Institute Genome Sequencing Center for Infectious Disease"/>
            <person name="Wu L."/>
            <person name="Ma J."/>
        </authorList>
    </citation>
    <scope>NUCLEOTIDE SEQUENCE [LARGE SCALE GENOMIC DNA]</scope>
    <source>
        <strain evidence="8">JCM 14234</strain>
    </source>
</reference>